<dbReference type="Proteomes" id="UP001150924">
    <property type="component" value="Unassembled WGS sequence"/>
</dbReference>
<name>A0A9X3IWB7_9BACT</name>
<feature type="region of interest" description="Disordered" evidence="1">
    <location>
        <begin position="19"/>
        <end position="138"/>
    </location>
</feature>
<evidence type="ECO:0008006" key="4">
    <source>
        <dbReference type="Google" id="ProtNLM"/>
    </source>
</evidence>
<comment type="caution">
    <text evidence="2">The sequence shown here is derived from an EMBL/GenBank/DDBJ whole genome shotgun (WGS) entry which is preliminary data.</text>
</comment>
<dbReference type="EMBL" id="JAPNKE010000002">
    <property type="protein sequence ID" value="MCY1005755.1"/>
    <property type="molecule type" value="Genomic_DNA"/>
</dbReference>
<reference evidence="2" key="1">
    <citation type="submission" date="2022-11" db="EMBL/GenBank/DDBJ databases">
        <title>Minimal conservation of predation-associated metabolite biosynthetic gene clusters underscores biosynthetic potential of Myxococcota including descriptions for ten novel species: Archangium lansinium sp. nov., Myxococcus landrumus sp. nov., Nannocystis bai.</title>
        <authorList>
            <person name="Ahearne A."/>
            <person name="Stevens C."/>
            <person name="Phillips K."/>
        </authorList>
    </citation>
    <scope>NUCLEOTIDE SEQUENCE</scope>
    <source>
        <strain evidence="2">Na p29</strain>
    </source>
</reference>
<organism evidence="2 3">
    <name type="scientific">Nannocystis pusilla</name>
    <dbReference type="NCBI Taxonomy" id="889268"/>
    <lineage>
        <taxon>Bacteria</taxon>
        <taxon>Pseudomonadati</taxon>
        <taxon>Myxococcota</taxon>
        <taxon>Polyangia</taxon>
        <taxon>Nannocystales</taxon>
        <taxon>Nannocystaceae</taxon>
        <taxon>Nannocystis</taxon>
    </lineage>
</organism>
<dbReference type="PROSITE" id="PS51257">
    <property type="entry name" value="PROKAR_LIPOPROTEIN"/>
    <property type="match status" value="1"/>
</dbReference>
<evidence type="ECO:0000313" key="2">
    <source>
        <dbReference type="EMBL" id="MCY1005755.1"/>
    </source>
</evidence>
<proteinExistence type="predicted"/>
<gene>
    <name evidence="2" type="ORF">OV079_09290</name>
</gene>
<sequence length="286" mass="28709">MLREVLLFTLLLAACGDDSIATTDDGSGSSGNSSTTTTTGPTPTTGDTTTTTTTTSTGSDSDASSSAGDTTTTGTTTTSTSETTTQGVDTSSSSSTTTTTGTTAEETTTTTTTGETTTTTTTGETTDTTGDTGEVVGPPVPAGLCTMGVLTSFVEPMAQAEELHIIGVYQATGNALTVDVARTDVPLTLVLSSYEPVAFTLNLAPGVLLEHVILNGYNTHTVQGQGAATVTDVSGQFNFYAACAYEWPEDDGGCNTPGLVAGAEAATGLSLTTFAACYEGSSFSLD</sequence>
<dbReference type="RefSeq" id="WP_267767557.1">
    <property type="nucleotide sequence ID" value="NZ_JAPNKE010000002.1"/>
</dbReference>
<evidence type="ECO:0000313" key="3">
    <source>
        <dbReference type="Proteomes" id="UP001150924"/>
    </source>
</evidence>
<feature type="compositionally biased region" description="Low complexity" evidence="1">
    <location>
        <begin position="19"/>
        <end position="137"/>
    </location>
</feature>
<keyword evidence="3" id="KW-1185">Reference proteome</keyword>
<dbReference type="AlphaFoldDB" id="A0A9X3IWB7"/>
<evidence type="ECO:0000256" key="1">
    <source>
        <dbReference type="SAM" id="MobiDB-lite"/>
    </source>
</evidence>
<accession>A0A9X3IWB7</accession>
<protein>
    <recommendedName>
        <fullName evidence="4">Lipoprotein</fullName>
    </recommendedName>
</protein>